<dbReference type="OrthoDB" id="295610at2"/>
<dbReference type="AlphaFoldDB" id="A0A5B9WCS4"/>
<evidence type="ECO:0000313" key="2">
    <source>
        <dbReference type="Proteomes" id="UP000324233"/>
    </source>
</evidence>
<gene>
    <name evidence="1" type="ORF">OJF2_66720</name>
</gene>
<accession>A0A5B9WCS4</accession>
<proteinExistence type="predicted"/>
<protein>
    <submittedName>
        <fullName evidence="1">Uncharacterized protein</fullName>
    </submittedName>
</protein>
<dbReference type="EMBL" id="CP042997">
    <property type="protein sequence ID" value="QEH38074.1"/>
    <property type="molecule type" value="Genomic_DNA"/>
</dbReference>
<keyword evidence="2" id="KW-1185">Reference proteome</keyword>
<evidence type="ECO:0000313" key="1">
    <source>
        <dbReference type="EMBL" id="QEH38074.1"/>
    </source>
</evidence>
<dbReference type="RefSeq" id="WP_148597554.1">
    <property type="nucleotide sequence ID" value="NZ_CP042997.1"/>
</dbReference>
<dbReference type="KEGG" id="agv:OJF2_66720"/>
<organism evidence="1 2">
    <name type="scientific">Aquisphaera giovannonii</name>
    <dbReference type="NCBI Taxonomy" id="406548"/>
    <lineage>
        <taxon>Bacteria</taxon>
        <taxon>Pseudomonadati</taxon>
        <taxon>Planctomycetota</taxon>
        <taxon>Planctomycetia</taxon>
        <taxon>Isosphaerales</taxon>
        <taxon>Isosphaeraceae</taxon>
        <taxon>Aquisphaera</taxon>
    </lineage>
</organism>
<sequence>MILVLSILLASSLSEDPPAAASPGWRFVLPPAGDGFEHPPFRAIVLSREKPEDVAEKASYRGANRRYAQVRFGSPGSIRVTVVLDEVGPGDAELYVDANRDRRIDDRDRVAPAASSPPQRGRTWRLPLDVAMVEGEHTRMTPRAVAFRLGATGRTLGYAAAGYVEGTVVLGDDSAPRAVRRMDGDGNGLLSDPQDRIWLDLNGDGRWDGASEQFLFATVLNLGGSRYVLRSDTLGTRLAFEPLVGTGTVKLAAKAKGTITELHATLVGRDGSAYGLSADESAVVPVGEYRFSTVSVTLDDPGGGPAWSFLFSDNGAKGDPRWYAVGKDQVRELDPLGALEMAVSAAEDAKSARAGEDLTVQPALYTGDGLLINVGYRGTPASPGAQEAMGATTTLATAGGEAIGSAHSGFA</sequence>
<dbReference type="Proteomes" id="UP000324233">
    <property type="component" value="Chromosome"/>
</dbReference>
<name>A0A5B9WCS4_9BACT</name>
<reference evidence="1 2" key="1">
    <citation type="submission" date="2019-08" db="EMBL/GenBank/DDBJ databases">
        <title>Deep-cultivation of Planctomycetes and their phenomic and genomic characterization uncovers novel biology.</title>
        <authorList>
            <person name="Wiegand S."/>
            <person name="Jogler M."/>
            <person name="Boedeker C."/>
            <person name="Pinto D."/>
            <person name="Vollmers J."/>
            <person name="Rivas-Marin E."/>
            <person name="Kohn T."/>
            <person name="Peeters S.H."/>
            <person name="Heuer A."/>
            <person name="Rast P."/>
            <person name="Oberbeckmann S."/>
            <person name="Bunk B."/>
            <person name="Jeske O."/>
            <person name="Meyerdierks A."/>
            <person name="Storesund J.E."/>
            <person name="Kallscheuer N."/>
            <person name="Luecker S."/>
            <person name="Lage O.M."/>
            <person name="Pohl T."/>
            <person name="Merkel B.J."/>
            <person name="Hornburger P."/>
            <person name="Mueller R.-W."/>
            <person name="Bruemmer F."/>
            <person name="Labrenz M."/>
            <person name="Spormann A.M."/>
            <person name="Op den Camp H."/>
            <person name="Overmann J."/>
            <person name="Amann R."/>
            <person name="Jetten M.S.M."/>
            <person name="Mascher T."/>
            <person name="Medema M.H."/>
            <person name="Devos D.P."/>
            <person name="Kaster A.-K."/>
            <person name="Ovreas L."/>
            <person name="Rohde M."/>
            <person name="Galperin M.Y."/>
            <person name="Jogler C."/>
        </authorList>
    </citation>
    <scope>NUCLEOTIDE SEQUENCE [LARGE SCALE GENOMIC DNA]</scope>
    <source>
        <strain evidence="1 2">OJF2</strain>
    </source>
</reference>